<sequence length="129" mass="14834">MIKIDPIIAVKDVEASSQWYQSVFGCKRKHGGDEFAVLVSEKDEVFICLHKWGAHEHPTMINPSITPGNGLLLYFKTDNMEKIRKNADKTGTSIEEEIHLNPNSTKKEFSLRDPDGYFWTITEYHEYEG</sequence>
<organism evidence="2 3">
    <name type="scientific">Aequorivita soesokkakensis</name>
    <dbReference type="NCBI Taxonomy" id="1385699"/>
    <lineage>
        <taxon>Bacteria</taxon>
        <taxon>Pseudomonadati</taxon>
        <taxon>Bacteroidota</taxon>
        <taxon>Flavobacteriia</taxon>
        <taxon>Flavobacteriales</taxon>
        <taxon>Flavobacteriaceae</taxon>
        <taxon>Aequorivita</taxon>
    </lineage>
</organism>
<evidence type="ECO:0000313" key="3">
    <source>
        <dbReference type="Proteomes" id="UP000077552"/>
    </source>
</evidence>
<dbReference type="InterPro" id="IPR004360">
    <property type="entry name" value="Glyas_Fos-R_dOase_dom"/>
</dbReference>
<dbReference type="RefSeq" id="WP_068761579.1">
    <property type="nucleotide sequence ID" value="NZ_LXIE01000011.1"/>
</dbReference>
<feature type="domain" description="VOC" evidence="1">
    <location>
        <begin position="1"/>
        <end position="124"/>
    </location>
</feature>
<dbReference type="PROSITE" id="PS51819">
    <property type="entry name" value="VOC"/>
    <property type="match status" value="1"/>
</dbReference>
<gene>
    <name evidence="2" type="ORF">A7A78_11550</name>
</gene>
<dbReference type="STRING" id="1385699.A7A78_11550"/>
<dbReference type="AlphaFoldDB" id="A0A1A9LEU7"/>
<evidence type="ECO:0000313" key="2">
    <source>
        <dbReference type="EMBL" id="OAD91733.1"/>
    </source>
</evidence>
<dbReference type="SUPFAM" id="SSF54593">
    <property type="entry name" value="Glyoxalase/Bleomycin resistance protein/Dihydroxybiphenyl dioxygenase"/>
    <property type="match status" value="1"/>
</dbReference>
<dbReference type="OrthoDB" id="9795618at2"/>
<comment type="caution">
    <text evidence="2">The sequence shown here is derived from an EMBL/GenBank/DDBJ whole genome shotgun (WGS) entry which is preliminary data.</text>
</comment>
<keyword evidence="3" id="KW-1185">Reference proteome</keyword>
<name>A0A1A9LEU7_9FLAO</name>
<dbReference type="Proteomes" id="UP000077552">
    <property type="component" value="Unassembled WGS sequence"/>
</dbReference>
<dbReference type="EMBL" id="LXIE01000011">
    <property type="protein sequence ID" value="OAD91733.1"/>
    <property type="molecule type" value="Genomic_DNA"/>
</dbReference>
<dbReference type="PROSITE" id="PS51257">
    <property type="entry name" value="PROKAR_LIPOPROTEIN"/>
    <property type="match status" value="1"/>
</dbReference>
<dbReference type="Gene3D" id="3.10.180.10">
    <property type="entry name" value="2,3-Dihydroxybiphenyl 1,2-Dioxygenase, domain 1"/>
    <property type="match status" value="1"/>
</dbReference>
<protein>
    <submittedName>
        <fullName evidence="2">Glyoxalase</fullName>
    </submittedName>
</protein>
<dbReference type="CDD" id="cd06587">
    <property type="entry name" value="VOC"/>
    <property type="match status" value="1"/>
</dbReference>
<proteinExistence type="predicted"/>
<dbReference type="Pfam" id="PF00903">
    <property type="entry name" value="Glyoxalase"/>
    <property type="match status" value="1"/>
</dbReference>
<accession>A0A1A9LEU7</accession>
<evidence type="ECO:0000259" key="1">
    <source>
        <dbReference type="PROSITE" id="PS51819"/>
    </source>
</evidence>
<dbReference type="InterPro" id="IPR037523">
    <property type="entry name" value="VOC_core"/>
</dbReference>
<reference evidence="2 3" key="1">
    <citation type="submission" date="2016-05" db="EMBL/GenBank/DDBJ databases">
        <title>Genome sequencing of Vitellibacter soesokkakensis RSSK-12.</title>
        <authorList>
            <person name="Thevarajoo S."/>
            <person name="Selvaratnam C."/>
            <person name="Goh K.M."/>
            <person name="Chan K.-G."/>
            <person name="Chong C.S."/>
        </authorList>
    </citation>
    <scope>NUCLEOTIDE SEQUENCE [LARGE SCALE GENOMIC DNA]</scope>
    <source>
        <strain evidence="2 3">RSSK-12</strain>
    </source>
</reference>
<dbReference type="InterPro" id="IPR029068">
    <property type="entry name" value="Glyas_Bleomycin-R_OHBP_Dase"/>
</dbReference>